<dbReference type="AlphaFoldDB" id="A0A1G9DKJ0"/>
<dbReference type="Pfam" id="PF14078">
    <property type="entry name" value="DUF4259"/>
    <property type="match status" value="1"/>
</dbReference>
<evidence type="ECO:0008006" key="3">
    <source>
        <dbReference type="Google" id="ProtNLM"/>
    </source>
</evidence>
<evidence type="ECO:0000313" key="1">
    <source>
        <dbReference type="EMBL" id="SDK64453.1"/>
    </source>
</evidence>
<evidence type="ECO:0000313" key="2">
    <source>
        <dbReference type="Proteomes" id="UP000198662"/>
    </source>
</evidence>
<dbReference type="RefSeq" id="WP_091043565.1">
    <property type="nucleotide sequence ID" value="NZ_FNGF01000001.1"/>
</dbReference>
<keyword evidence="2" id="KW-1185">Reference proteome</keyword>
<dbReference type="InterPro" id="IPR025355">
    <property type="entry name" value="DUF4259"/>
</dbReference>
<dbReference type="OrthoDB" id="73183at2"/>
<name>A0A1G9DKJ0_9ACTN</name>
<proteinExistence type="predicted"/>
<protein>
    <recommendedName>
        <fullName evidence="3">DUF4259 domain-containing protein</fullName>
    </recommendedName>
</protein>
<dbReference type="Proteomes" id="UP000198662">
    <property type="component" value="Unassembled WGS sequence"/>
</dbReference>
<accession>A0A1G9DKJ0</accession>
<sequence length="136" mass="14825">MGAWDYGPFDNDGAWDRIAELGDDAAANTERLEAAMLEVLVVLDYVENPEAQGAVGAAVLTAVRLGAPAPSERITELLAAHPFDADDLRDLARRTLKRVTENPVDNEWHDLWLESGALDKAVGLLAPYKAVLETER</sequence>
<reference evidence="2" key="1">
    <citation type="submission" date="2016-10" db="EMBL/GenBank/DDBJ databases">
        <authorList>
            <person name="Varghese N."/>
            <person name="Submissions S."/>
        </authorList>
    </citation>
    <scope>NUCLEOTIDE SEQUENCE [LARGE SCALE GENOMIC DNA]</scope>
    <source>
        <strain evidence="2">CGMCC 4.3147</strain>
    </source>
</reference>
<gene>
    <name evidence="1" type="ORF">SAMN05216298_0955</name>
</gene>
<organism evidence="1 2">
    <name type="scientific">Glycomyces sambucus</name>
    <dbReference type="NCBI Taxonomy" id="380244"/>
    <lineage>
        <taxon>Bacteria</taxon>
        <taxon>Bacillati</taxon>
        <taxon>Actinomycetota</taxon>
        <taxon>Actinomycetes</taxon>
        <taxon>Glycomycetales</taxon>
        <taxon>Glycomycetaceae</taxon>
        <taxon>Glycomyces</taxon>
    </lineage>
</organism>
<dbReference type="EMBL" id="FNGF01000001">
    <property type="protein sequence ID" value="SDK64453.1"/>
    <property type="molecule type" value="Genomic_DNA"/>
</dbReference>